<dbReference type="RefSeq" id="WP_055658311.1">
    <property type="nucleotide sequence ID" value="NZ_CXST01000002.1"/>
</dbReference>
<dbReference type="Gene3D" id="3.30.460.10">
    <property type="entry name" value="Beta Polymerase, domain 2"/>
    <property type="match status" value="1"/>
</dbReference>
<dbReference type="Pfam" id="PF04607">
    <property type="entry name" value="RelA_SpoT"/>
    <property type="match status" value="1"/>
</dbReference>
<dbReference type="SMART" id="SM00954">
    <property type="entry name" value="RelA_SpoT"/>
    <property type="match status" value="1"/>
</dbReference>
<feature type="domain" description="RelA/SpoT" evidence="1">
    <location>
        <begin position="47"/>
        <end position="190"/>
    </location>
</feature>
<dbReference type="AlphaFoldDB" id="A0A0M6Y704"/>
<proteinExistence type="predicted"/>
<protein>
    <submittedName>
        <fullName evidence="2">Guanosine polyphosphate pyrophosphohydrolases/synthetases</fullName>
    </submittedName>
</protein>
<dbReference type="EMBL" id="CXST01000002">
    <property type="protein sequence ID" value="CTQ45313.1"/>
    <property type="molecule type" value="Genomic_DNA"/>
</dbReference>
<sequence>MAIEQISQLVDNYTRQDIDRLTKLVRAVIAKLEAELNQISIPARVAGRVKNPSSLYGKLSNWADKPEKSACFAPGSRITDHVRDLAAVRVMTYTERDRPKVADMIKDLFRSPMGISGFDLEEKEQSERIRNNPQNHYRATHMLVALKTDDLVEDFKNLGSDLCEIQVTSMLAHVWNEIEHDTVYKQKSGTLSDAEKKAIDSLGLLTKTGDNIIESLLYSRQIRVDRDAADALMQNERFADASALASFLNNHFGEKIAGETMDFQTGSQELFDTLQRLDWHHPNEIRAHFSPSRMAAARKSARKLARYQGKLGQKRNTYRPKSCDLFTVALFQLRADDLATRLEGVHANNRVVALLDAFRACRAD</sequence>
<dbReference type="SUPFAM" id="SSF81301">
    <property type="entry name" value="Nucleotidyltransferase"/>
    <property type="match status" value="1"/>
</dbReference>
<dbReference type="InterPro" id="IPR007685">
    <property type="entry name" value="RelA_SpoT"/>
</dbReference>
<keyword evidence="3" id="KW-1185">Reference proteome</keyword>
<name>A0A0M6Y704_9HYPH</name>
<organism evidence="2 3">
    <name type="scientific">Roseibium aggregatum</name>
    <dbReference type="NCBI Taxonomy" id="187304"/>
    <lineage>
        <taxon>Bacteria</taxon>
        <taxon>Pseudomonadati</taxon>
        <taxon>Pseudomonadota</taxon>
        <taxon>Alphaproteobacteria</taxon>
        <taxon>Hyphomicrobiales</taxon>
        <taxon>Stappiaceae</taxon>
        <taxon>Roseibium</taxon>
    </lineage>
</organism>
<dbReference type="PANTHER" id="PTHR41773:SF1">
    <property type="entry name" value="RELA_SPOT DOMAIN-CONTAINING PROTEIN"/>
    <property type="match status" value="1"/>
</dbReference>
<reference evidence="3" key="1">
    <citation type="submission" date="2015-07" db="EMBL/GenBank/DDBJ databases">
        <authorList>
            <person name="Rodrigo-Torres Lidia"/>
            <person name="Arahal R.David."/>
        </authorList>
    </citation>
    <scope>NUCLEOTIDE SEQUENCE [LARGE SCALE GENOMIC DNA]</scope>
    <source>
        <strain evidence="3">CECT 4801</strain>
    </source>
</reference>
<dbReference type="PANTHER" id="PTHR41773">
    <property type="entry name" value="GTP PYROPHOSPHATASE-RELATED"/>
    <property type="match status" value="1"/>
</dbReference>
<evidence type="ECO:0000313" key="3">
    <source>
        <dbReference type="Proteomes" id="UP000048926"/>
    </source>
</evidence>
<dbReference type="GO" id="GO:0016787">
    <property type="term" value="F:hydrolase activity"/>
    <property type="evidence" value="ECO:0007669"/>
    <property type="project" value="UniProtKB-KW"/>
</dbReference>
<accession>A0A0M6Y704</accession>
<dbReference type="GO" id="GO:0015969">
    <property type="term" value="P:guanosine tetraphosphate metabolic process"/>
    <property type="evidence" value="ECO:0007669"/>
    <property type="project" value="InterPro"/>
</dbReference>
<dbReference type="InterPro" id="IPR043519">
    <property type="entry name" value="NT_sf"/>
</dbReference>
<dbReference type="Proteomes" id="UP000048926">
    <property type="component" value="Unassembled WGS sequence"/>
</dbReference>
<evidence type="ECO:0000313" key="2">
    <source>
        <dbReference type="EMBL" id="CTQ45313.1"/>
    </source>
</evidence>
<dbReference type="OrthoDB" id="9801824at2"/>
<keyword evidence="2" id="KW-0378">Hydrolase</keyword>
<evidence type="ECO:0000259" key="1">
    <source>
        <dbReference type="SMART" id="SM00954"/>
    </source>
</evidence>
<dbReference type="CDD" id="cd05399">
    <property type="entry name" value="NT_Rel-Spo_like"/>
    <property type="match status" value="1"/>
</dbReference>
<gene>
    <name evidence="2" type="ORF">LAL4801_03763</name>
</gene>